<evidence type="ECO:0000313" key="7">
    <source>
        <dbReference type="Proteomes" id="UP000325902"/>
    </source>
</evidence>
<dbReference type="AlphaFoldDB" id="A0A5N5CXA4"/>
<keyword evidence="3" id="KW-0687">Ribonucleoprotein</keyword>
<dbReference type="GO" id="GO:0003735">
    <property type="term" value="F:structural constituent of ribosome"/>
    <property type="evidence" value="ECO:0007669"/>
    <property type="project" value="InterPro"/>
</dbReference>
<dbReference type="GO" id="GO:1990904">
    <property type="term" value="C:ribonucleoprotein complex"/>
    <property type="evidence" value="ECO:0007669"/>
    <property type="project" value="UniProtKB-KW"/>
</dbReference>
<dbReference type="InterPro" id="IPR013005">
    <property type="entry name" value="Ribosomal_uL4-like"/>
</dbReference>
<feature type="compositionally biased region" description="Polar residues" evidence="5">
    <location>
        <begin position="48"/>
        <end position="70"/>
    </location>
</feature>
<dbReference type="SUPFAM" id="SSF52166">
    <property type="entry name" value="Ribosomal protein L4"/>
    <property type="match status" value="1"/>
</dbReference>
<dbReference type="OrthoDB" id="275876at2759"/>
<dbReference type="GO" id="GO:0005840">
    <property type="term" value="C:ribosome"/>
    <property type="evidence" value="ECO:0007669"/>
    <property type="project" value="UniProtKB-KW"/>
</dbReference>
<dbReference type="InterPro" id="IPR002136">
    <property type="entry name" value="Ribosomal_uL4"/>
</dbReference>
<evidence type="ECO:0000313" key="6">
    <source>
        <dbReference type="EMBL" id="KAB2569993.1"/>
    </source>
</evidence>
<feature type="region of interest" description="Disordered" evidence="5">
    <location>
        <begin position="167"/>
        <end position="207"/>
    </location>
</feature>
<protein>
    <recommendedName>
        <fullName evidence="4">Large ribosomal subunit protein uL4m</fullName>
    </recommendedName>
</protein>
<evidence type="ECO:0000256" key="5">
    <source>
        <dbReference type="SAM" id="MobiDB-lite"/>
    </source>
</evidence>
<dbReference type="PANTHER" id="PTHR10746:SF6">
    <property type="entry name" value="LARGE RIBOSOMAL SUBUNIT PROTEIN UL4M"/>
    <property type="match status" value="1"/>
</dbReference>
<feature type="region of interest" description="Disordered" evidence="5">
    <location>
        <begin position="48"/>
        <end position="88"/>
    </location>
</feature>
<comment type="caution">
    <text evidence="6">The sequence shown here is derived from an EMBL/GenBank/DDBJ whole genome shotgun (WGS) entry which is preliminary data.</text>
</comment>
<dbReference type="GO" id="GO:0006412">
    <property type="term" value="P:translation"/>
    <property type="evidence" value="ECO:0007669"/>
    <property type="project" value="InterPro"/>
</dbReference>
<dbReference type="EMBL" id="VCHE01000157">
    <property type="protein sequence ID" value="KAB2569993.1"/>
    <property type="molecule type" value="Genomic_DNA"/>
</dbReference>
<dbReference type="Gene3D" id="3.40.1370.10">
    <property type="match status" value="1"/>
</dbReference>
<dbReference type="PANTHER" id="PTHR10746">
    <property type="entry name" value="50S RIBOSOMAL PROTEIN L4"/>
    <property type="match status" value="1"/>
</dbReference>
<comment type="similarity">
    <text evidence="1">Belongs to the universal ribosomal protein uL4 family.</text>
</comment>
<keyword evidence="7" id="KW-1185">Reference proteome</keyword>
<evidence type="ECO:0000256" key="2">
    <source>
        <dbReference type="ARBA" id="ARBA00022980"/>
    </source>
</evidence>
<gene>
    <name evidence="6" type="primary">yml6</name>
    <name evidence="6" type="ORF">DBV05_g11345</name>
</gene>
<feature type="compositionally biased region" description="Low complexity" evidence="5">
    <location>
        <begin position="74"/>
        <end position="88"/>
    </location>
</feature>
<reference evidence="6 7" key="1">
    <citation type="journal article" date="2019" name="Sci. Rep.">
        <title>A multi-omics analysis of the grapevine pathogen Lasiodiplodia theobromae reveals that temperature affects the expression of virulence- and pathogenicity-related genes.</title>
        <authorList>
            <person name="Felix C."/>
            <person name="Meneses R."/>
            <person name="Goncalves M.F.M."/>
            <person name="Tilleman L."/>
            <person name="Duarte A.S."/>
            <person name="Jorrin-Novo J.V."/>
            <person name="Van de Peer Y."/>
            <person name="Deforce D."/>
            <person name="Van Nieuwerburgh F."/>
            <person name="Esteves A.C."/>
            <person name="Alves A."/>
        </authorList>
    </citation>
    <scope>NUCLEOTIDE SEQUENCE [LARGE SCALE GENOMIC DNA]</scope>
    <source>
        <strain evidence="6 7">LA-SOL3</strain>
    </source>
</reference>
<dbReference type="Proteomes" id="UP000325902">
    <property type="component" value="Unassembled WGS sequence"/>
</dbReference>
<evidence type="ECO:0000256" key="3">
    <source>
        <dbReference type="ARBA" id="ARBA00023274"/>
    </source>
</evidence>
<proteinExistence type="inferred from homology"/>
<name>A0A5N5CXA4_9PEZI</name>
<keyword evidence="2 6" id="KW-0689">Ribosomal protein</keyword>
<evidence type="ECO:0000256" key="4">
    <source>
        <dbReference type="ARBA" id="ARBA00040565"/>
    </source>
</evidence>
<dbReference type="Pfam" id="PF00573">
    <property type="entry name" value="Ribosomal_L4"/>
    <property type="match status" value="1"/>
</dbReference>
<evidence type="ECO:0000256" key="1">
    <source>
        <dbReference type="ARBA" id="ARBA00010528"/>
    </source>
</evidence>
<feature type="region of interest" description="Disordered" evidence="5">
    <location>
        <begin position="1"/>
        <end position="29"/>
    </location>
</feature>
<sequence>MCARTKPQREDFPSTSAPSATPPAPQLQSHIPVMASRGAARPLRGLVNSTTRNTLQGFRNASTPSITRSMATEAPLSASSTTAPAPAAPSTLLTTSAIPIANPKLYSPPIPEHIRAPTAPTTVYRFPTMEPLRFLAYPSSHLLVPLRRDLLHRAVVYEGDKTRQGTASTKWRSEVHGSGRKIRPQKGTGRARLGDKKSPMLRGGGVAFGPHPRDFATGLPRKIYDLAYRTALSYRYRRGELVVVEDGAELENASPLYLGDVFEANGWGNRNGRSLVITTKPRENLWAAMEEAGQHGEVKTWHDVDVKDALQFGRLIVEKSALDSLLETHQHDLQRPKVVVAQA</sequence>
<organism evidence="6 7">
    <name type="scientific">Lasiodiplodia theobromae</name>
    <dbReference type="NCBI Taxonomy" id="45133"/>
    <lineage>
        <taxon>Eukaryota</taxon>
        <taxon>Fungi</taxon>
        <taxon>Dikarya</taxon>
        <taxon>Ascomycota</taxon>
        <taxon>Pezizomycotina</taxon>
        <taxon>Dothideomycetes</taxon>
        <taxon>Dothideomycetes incertae sedis</taxon>
        <taxon>Botryosphaeriales</taxon>
        <taxon>Botryosphaeriaceae</taxon>
        <taxon>Lasiodiplodia</taxon>
    </lineage>
</organism>
<dbReference type="InterPro" id="IPR023574">
    <property type="entry name" value="Ribosomal_uL4_dom_sf"/>
</dbReference>
<dbReference type="NCBIfam" id="TIGR03953">
    <property type="entry name" value="rplD_bact"/>
    <property type="match status" value="1"/>
</dbReference>
<accession>A0A5N5CXA4</accession>
<dbReference type="FunFam" id="3.40.1370.10:FF:000016">
    <property type="entry name" value="60S ribosomal protein L4, mitochondrial"/>
    <property type="match status" value="1"/>
</dbReference>